<evidence type="ECO:0000313" key="1">
    <source>
        <dbReference type="EMBL" id="MCI3240288.1"/>
    </source>
</evidence>
<name>A0ABS9XE59_9ACTN</name>
<evidence type="ECO:0000313" key="2">
    <source>
        <dbReference type="Proteomes" id="UP001165270"/>
    </source>
</evidence>
<dbReference type="EMBL" id="JALDAX010000003">
    <property type="protein sequence ID" value="MCI3240288.1"/>
    <property type="molecule type" value="Genomic_DNA"/>
</dbReference>
<proteinExistence type="predicted"/>
<keyword evidence="2" id="KW-1185">Reference proteome</keyword>
<accession>A0ABS9XE59</accession>
<organism evidence="1 2">
    <name type="scientific">Streptomyces spinosisporus</name>
    <dbReference type="NCBI Taxonomy" id="2927582"/>
    <lineage>
        <taxon>Bacteria</taxon>
        <taxon>Bacillati</taxon>
        <taxon>Actinomycetota</taxon>
        <taxon>Actinomycetes</taxon>
        <taxon>Kitasatosporales</taxon>
        <taxon>Streptomycetaceae</taxon>
        <taxon>Streptomyces</taxon>
    </lineage>
</organism>
<sequence length="198" mass="22563">MPSHLVPLRAHSGVPLLYRTVGQAREISDDVHLTCPAGDTRYKIPGVTVHEQEGSAPSEYAATRGLWNEDGRTVLLLGDVYFTDRAMETIAAWRSHTYRVFGRAQSSRITGTPYGEIFAASWWPGQHTRMDVRLRQVHELRAAQIVTRPPGWMLLRSWQRTPLDQHRVDPGWFTEINDWTDDFDTVADYVRHPATRGA</sequence>
<protein>
    <submittedName>
        <fullName evidence="1">Uncharacterized protein</fullName>
    </submittedName>
</protein>
<dbReference type="Proteomes" id="UP001165270">
    <property type="component" value="Unassembled WGS sequence"/>
</dbReference>
<gene>
    <name evidence="1" type="ORF">MQN93_11190</name>
</gene>
<reference evidence="1" key="1">
    <citation type="submission" date="2022-03" db="EMBL/GenBank/DDBJ databases">
        <title>Streptomyces 7R015 and 7R016 isolated from Barleria lupulina in Thailand.</title>
        <authorList>
            <person name="Kanchanasin P."/>
            <person name="Phongsopitanun W."/>
            <person name="Tanasupawat S."/>
        </authorList>
    </citation>
    <scope>NUCLEOTIDE SEQUENCE</scope>
    <source>
        <strain evidence="1">7R016</strain>
    </source>
</reference>
<dbReference type="RefSeq" id="WP_242709357.1">
    <property type="nucleotide sequence ID" value="NZ_JALDAX010000003.1"/>
</dbReference>
<comment type="caution">
    <text evidence="1">The sequence shown here is derived from an EMBL/GenBank/DDBJ whole genome shotgun (WGS) entry which is preliminary data.</text>
</comment>